<feature type="compositionally biased region" description="Polar residues" evidence="5">
    <location>
        <begin position="383"/>
        <end position="393"/>
    </location>
</feature>
<feature type="domain" description="Bromo" evidence="6">
    <location>
        <begin position="253"/>
        <end position="325"/>
    </location>
</feature>
<feature type="region of interest" description="Disordered" evidence="5">
    <location>
        <begin position="192"/>
        <end position="229"/>
    </location>
</feature>
<evidence type="ECO:0000313" key="8">
    <source>
        <dbReference type="Proteomes" id="UP000247409"/>
    </source>
</evidence>
<evidence type="ECO:0000259" key="6">
    <source>
        <dbReference type="PROSITE" id="PS50014"/>
    </source>
</evidence>
<dbReference type="OrthoDB" id="2798at2759"/>
<evidence type="ECO:0000313" key="7">
    <source>
        <dbReference type="EMBL" id="PXF42781.1"/>
    </source>
</evidence>
<evidence type="ECO:0000256" key="5">
    <source>
        <dbReference type="SAM" id="MobiDB-lite"/>
    </source>
</evidence>
<dbReference type="EMBL" id="NBIV01000150">
    <property type="protein sequence ID" value="PXF42781.1"/>
    <property type="molecule type" value="Genomic_DNA"/>
</dbReference>
<dbReference type="SMART" id="SM00297">
    <property type="entry name" value="BROMO"/>
    <property type="match status" value="1"/>
</dbReference>
<feature type="compositionally biased region" description="Low complexity" evidence="5">
    <location>
        <begin position="208"/>
        <end position="222"/>
    </location>
</feature>
<evidence type="ECO:0000256" key="2">
    <source>
        <dbReference type="ARBA" id="ARBA00023117"/>
    </source>
</evidence>
<dbReference type="GO" id="GO:0005634">
    <property type="term" value="C:nucleus"/>
    <property type="evidence" value="ECO:0007669"/>
    <property type="project" value="UniProtKB-SubCell"/>
</dbReference>
<dbReference type="InterPro" id="IPR022702">
    <property type="entry name" value="Cytosine_MeTrfase1_RFD"/>
</dbReference>
<dbReference type="InterPro" id="IPR036427">
    <property type="entry name" value="Bromodomain-like_sf"/>
</dbReference>
<dbReference type="PROSITE" id="PS50014">
    <property type="entry name" value="BROMODOMAIN_2"/>
    <property type="match status" value="1"/>
</dbReference>
<dbReference type="PRINTS" id="PR00503">
    <property type="entry name" value="BROMODOMAIN"/>
</dbReference>
<dbReference type="PANTHER" id="PTHR45926">
    <property type="entry name" value="OSJNBA0053K19.4 PROTEIN"/>
    <property type="match status" value="1"/>
</dbReference>
<evidence type="ECO:0000256" key="4">
    <source>
        <dbReference type="PROSITE-ProRule" id="PRU00035"/>
    </source>
</evidence>
<comment type="caution">
    <text evidence="7">The sequence shown here is derived from an EMBL/GenBank/DDBJ whole genome shotgun (WGS) entry which is preliminary data.</text>
</comment>
<feature type="region of interest" description="Disordered" evidence="5">
    <location>
        <begin position="354"/>
        <end position="403"/>
    </location>
</feature>
<dbReference type="PROSITE" id="PS00633">
    <property type="entry name" value="BROMODOMAIN_1"/>
    <property type="match status" value="1"/>
</dbReference>
<reference evidence="7 8" key="1">
    <citation type="journal article" date="2018" name="Mol. Biol. Evol.">
        <title>Analysis of the draft genome of the red seaweed Gracilariopsis chorda provides insights into genome size evolution in Rhodophyta.</title>
        <authorList>
            <person name="Lee J."/>
            <person name="Yang E.C."/>
            <person name="Graf L."/>
            <person name="Yang J.H."/>
            <person name="Qiu H."/>
            <person name="Zel Zion U."/>
            <person name="Chan C.X."/>
            <person name="Stephens T.G."/>
            <person name="Weber A.P.M."/>
            <person name="Boo G.H."/>
            <person name="Boo S.M."/>
            <person name="Kim K.M."/>
            <person name="Shin Y."/>
            <person name="Jung M."/>
            <person name="Lee S.J."/>
            <person name="Yim H.S."/>
            <person name="Lee J.H."/>
            <person name="Bhattacharya D."/>
            <person name="Yoon H.S."/>
        </authorList>
    </citation>
    <scope>NUCLEOTIDE SEQUENCE [LARGE SCALE GENOMIC DNA]</scope>
    <source>
        <strain evidence="7 8">SKKU-2015</strain>
        <tissue evidence="7">Whole body</tissue>
    </source>
</reference>
<dbReference type="AlphaFoldDB" id="A0A2V3IL21"/>
<name>A0A2V3IL21_9FLOR</name>
<dbReference type="SUPFAM" id="SSF47370">
    <property type="entry name" value="Bromodomain"/>
    <property type="match status" value="1"/>
</dbReference>
<proteinExistence type="predicted"/>
<organism evidence="7 8">
    <name type="scientific">Gracilariopsis chorda</name>
    <dbReference type="NCBI Taxonomy" id="448386"/>
    <lineage>
        <taxon>Eukaryota</taxon>
        <taxon>Rhodophyta</taxon>
        <taxon>Florideophyceae</taxon>
        <taxon>Rhodymeniophycidae</taxon>
        <taxon>Gracilariales</taxon>
        <taxon>Gracilariaceae</taxon>
        <taxon>Gracilariopsis</taxon>
    </lineage>
</organism>
<dbReference type="InterPro" id="IPR018359">
    <property type="entry name" value="Bromodomain_CS"/>
</dbReference>
<dbReference type="InterPro" id="IPR001487">
    <property type="entry name" value="Bromodomain"/>
</dbReference>
<feature type="compositionally biased region" description="Basic residues" evidence="5">
    <location>
        <begin position="369"/>
        <end position="381"/>
    </location>
</feature>
<dbReference type="Pfam" id="PF00439">
    <property type="entry name" value="Bromodomain"/>
    <property type="match status" value="1"/>
</dbReference>
<keyword evidence="2 4" id="KW-0103">Bromodomain</keyword>
<keyword evidence="3" id="KW-0539">Nucleus</keyword>
<keyword evidence="8" id="KW-1185">Reference proteome</keyword>
<dbReference type="STRING" id="448386.A0A2V3IL21"/>
<accession>A0A2V3IL21</accession>
<dbReference type="Gene3D" id="1.20.920.10">
    <property type="entry name" value="Bromodomain-like"/>
    <property type="match status" value="1"/>
</dbReference>
<evidence type="ECO:0000256" key="1">
    <source>
        <dbReference type="ARBA" id="ARBA00004123"/>
    </source>
</evidence>
<dbReference type="Proteomes" id="UP000247409">
    <property type="component" value="Unassembled WGS sequence"/>
</dbReference>
<protein>
    <submittedName>
        <fullName evidence="7">Transcription factor GTE10</fullName>
    </submittedName>
</protein>
<sequence>MTYIPESQTPTLFDVSYDNKIPQRELTDFVVARGDDKLSICALDDATSHQQPVVARGTLLADNGRDTIKVISAPLKEWCIEYAQTPYLWVRTSDVWYRLLKPAKEYARTHETARRRFELCSRIFILGTTMNPSECTYKLFVQLLSGTYGKMKAYSEKELLLEKDFILAQIKNLRNESLSDIPFVRELREKKPLNGKRTATTSKKKDPSSSNGSISVSTNGNSEVKHWTPSAKLDKDGKAKLFKRLDKIVLQITKHKYAFPFLEPVDPVREQCPDYLVRVKKPMDYGTIRKRLEKGAYDSLDDVAADVRQIKINCCQYNGEDHQFSRWAIELSNKFEVMAANAEDAELASMNKRLSKKRKASDALPPTGKQKKNGKAAKKTVKSSPDPSVTGSPSKDDVSTGSKLCARSESQSCERIQLAGSKYCSDECGLIVARQRIEELNKAGFSVDDYIKQHVTKALVHSRS</sequence>
<evidence type="ECO:0000256" key="3">
    <source>
        <dbReference type="ARBA" id="ARBA00023242"/>
    </source>
</evidence>
<dbReference type="Pfam" id="PF12047">
    <property type="entry name" value="DNMT1-RFD"/>
    <property type="match status" value="1"/>
</dbReference>
<gene>
    <name evidence="7" type="ORF">BWQ96_07488</name>
</gene>
<comment type="subcellular location">
    <subcellularLocation>
        <location evidence="1">Nucleus</location>
    </subcellularLocation>
</comment>